<keyword evidence="5" id="KW-0479">Metal-binding</keyword>
<dbReference type="EMBL" id="CP043315">
    <property type="protein sequence ID" value="QEK38069.1"/>
    <property type="molecule type" value="Genomic_DNA"/>
</dbReference>
<name>A0A5C0UE80_9PROT</name>
<organism evidence="9 10">
    <name type="scientific">Candidatus Cytomitobacter indipagum</name>
    <dbReference type="NCBI Taxonomy" id="2601575"/>
    <lineage>
        <taxon>Bacteria</taxon>
        <taxon>Pseudomonadati</taxon>
        <taxon>Pseudomonadota</taxon>
        <taxon>Alphaproteobacteria</taxon>
        <taxon>Holosporales</taxon>
        <taxon>Holosporaceae</taxon>
        <taxon>Candidatus Cytomitobacter</taxon>
    </lineage>
</organism>
<dbReference type="RefSeq" id="WP_148980916.1">
    <property type="nucleotide sequence ID" value="NZ_CP043315.1"/>
</dbReference>
<dbReference type="GO" id="GO:0016616">
    <property type="term" value="F:oxidoreductase activity, acting on the CH-OH group of donors, NAD or NADP as acceptor"/>
    <property type="evidence" value="ECO:0007669"/>
    <property type="project" value="InterPro"/>
</dbReference>
<dbReference type="SUPFAM" id="SSF51735">
    <property type="entry name" value="NAD(P)-binding Rossmann-fold domains"/>
    <property type="match status" value="1"/>
</dbReference>
<dbReference type="FunFam" id="3.40.50.720:FF:000095">
    <property type="entry name" value="NADP-dependent malic enzyme"/>
    <property type="match status" value="1"/>
</dbReference>
<dbReference type="GO" id="GO:0004470">
    <property type="term" value="F:malic enzyme activity"/>
    <property type="evidence" value="ECO:0007669"/>
    <property type="project" value="InterPro"/>
</dbReference>
<evidence type="ECO:0000256" key="2">
    <source>
        <dbReference type="ARBA" id="ARBA00001946"/>
    </source>
</evidence>
<dbReference type="InterPro" id="IPR051674">
    <property type="entry name" value="Malate_Decarboxylase"/>
</dbReference>
<evidence type="ECO:0000256" key="5">
    <source>
        <dbReference type="ARBA" id="ARBA00022723"/>
    </source>
</evidence>
<accession>A0A5C0UE80</accession>
<dbReference type="InterPro" id="IPR037062">
    <property type="entry name" value="Malic_N_dom_sf"/>
</dbReference>
<dbReference type="Proteomes" id="UP000325155">
    <property type="component" value="Chromosome"/>
</dbReference>
<keyword evidence="10" id="KW-1185">Reference proteome</keyword>
<sequence length="548" mass="60148">MSQIKKSLEYHSNFPKGKWGMHATKPLSAQDMSLAYSPGVADPCLEIESDPKSALEYTSKGNLVAVISNGTAVLGLGNIGALASKPVMEGKCILMNKMSGVFGVDIEIDENDAQNIIDIIRKISPSFGAINLEDIKAPECFMIEEELQNLGIPVFHDDQHGTAIVATAGIENALKLIGKSWSSIKVVANGAGAAGIACLDSMVNMGLNPKNIMLFDSKGLINKDRSGLNKYKAKYASDEKSCTLEEALDGADVFLGVSAAKALKPEWTKKMSENPIIFGLANPEPEIMPELAKAARRDCIIATGRSDYPNQVNNLLCFPYIFRGALDSGAERINDNMKRACIKAIAEIARNDEEFGVDHIIPSALDERLGLVVSKAVAEASGGKIPNHYGRYVEKMLNENSSKYFNIFDQSKSMNISNTPNAVKEIYKAWDISIKEDTNANYKLMPLEKSCDGEKLVWFFGLESNPWIAYSQAGGKVIDQIKEMFDFTDIPHVPIVSLEQCRNLEKRKDFCGRLSLDKGLKMEFKQGLRNIAYLTLLLSGVEYEQTSN</sequence>
<dbReference type="KEGG" id="cip:FZC35_01620"/>
<dbReference type="OrthoDB" id="9805787at2"/>
<feature type="domain" description="Malic enzyme NAD-binding" evidence="7">
    <location>
        <begin position="159"/>
        <end position="382"/>
    </location>
</feature>
<dbReference type="SMART" id="SM01274">
    <property type="entry name" value="malic"/>
    <property type="match status" value="1"/>
</dbReference>
<dbReference type="Pfam" id="PF03949">
    <property type="entry name" value="Malic_M"/>
    <property type="match status" value="1"/>
</dbReference>
<dbReference type="GO" id="GO:0051287">
    <property type="term" value="F:NAD binding"/>
    <property type="evidence" value="ECO:0007669"/>
    <property type="project" value="InterPro"/>
</dbReference>
<evidence type="ECO:0000256" key="6">
    <source>
        <dbReference type="ARBA" id="ARBA00023002"/>
    </source>
</evidence>
<dbReference type="Pfam" id="PF00390">
    <property type="entry name" value="malic"/>
    <property type="match status" value="1"/>
</dbReference>
<dbReference type="GO" id="GO:0046872">
    <property type="term" value="F:metal ion binding"/>
    <property type="evidence" value="ECO:0007669"/>
    <property type="project" value="UniProtKB-KW"/>
</dbReference>
<dbReference type="InterPro" id="IPR046346">
    <property type="entry name" value="Aminoacid_DH-like_N_sf"/>
</dbReference>
<gene>
    <name evidence="9" type="ORF">FZC35_01620</name>
</gene>
<evidence type="ECO:0000256" key="3">
    <source>
        <dbReference type="ARBA" id="ARBA00007686"/>
    </source>
</evidence>
<dbReference type="PANTHER" id="PTHR43237:SF4">
    <property type="entry name" value="NADP-DEPENDENT MALIC ENZYME"/>
    <property type="match status" value="1"/>
</dbReference>
<proteinExistence type="inferred from homology"/>
<comment type="cofactor">
    <cofactor evidence="2">
        <name>Mg(2+)</name>
        <dbReference type="ChEBI" id="CHEBI:18420"/>
    </cofactor>
</comment>
<dbReference type="Gene3D" id="3.40.50.10380">
    <property type="entry name" value="Malic enzyme, N-terminal domain"/>
    <property type="match status" value="1"/>
</dbReference>
<evidence type="ECO:0000313" key="10">
    <source>
        <dbReference type="Proteomes" id="UP000325155"/>
    </source>
</evidence>
<dbReference type="PANTHER" id="PTHR43237">
    <property type="entry name" value="NADP-DEPENDENT MALIC ENZYME"/>
    <property type="match status" value="1"/>
</dbReference>
<protein>
    <recommendedName>
        <fullName evidence="11">NADP-dependent malic enzyme</fullName>
    </recommendedName>
</protein>
<dbReference type="InterPro" id="IPR012301">
    <property type="entry name" value="Malic_N_dom"/>
</dbReference>
<evidence type="ECO:0000256" key="4">
    <source>
        <dbReference type="ARBA" id="ARBA00008756"/>
    </source>
</evidence>
<reference evidence="9 10" key="1">
    <citation type="submission" date="2019-08" db="EMBL/GenBank/DDBJ databases">
        <title>Highly reduced genomes of protist endosymbionts show evolutionary convergence.</title>
        <authorList>
            <person name="George E."/>
            <person name="Husnik F."/>
            <person name="Tashyreva D."/>
            <person name="Prokopchuk G."/>
            <person name="Horak A."/>
            <person name="Kwong W.K."/>
            <person name="Lukes J."/>
            <person name="Keeling P.J."/>
        </authorList>
    </citation>
    <scope>NUCLEOTIDE SEQUENCE [LARGE SCALE GENOMIC DNA]</scope>
    <source>
        <strain evidence="9">1605</strain>
    </source>
</reference>
<comment type="similarity">
    <text evidence="3">In the N-terminal section; belongs to the malic enzymes family.</text>
</comment>
<evidence type="ECO:0000256" key="1">
    <source>
        <dbReference type="ARBA" id="ARBA00001936"/>
    </source>
</evidence>
<evidence type="ECO:0000259" key="7">
    <source>
        <dbReference type="SMART" id="SM00919"/>
    </source>
</evidence>
<dbReference type="FunFam" id="3.40.50.10380:FF:000003">
    <property type="entry name" value="NADP-dependent malic enzyme"/>
    <property type="match status" value="1"/>
</dbReference>
<dbReference type="InterPro" id="IPR012302">
    <property type="entry name" value="Malic_NAD-bd"/>
</dbReference>
<evidence type="ECO:0008006" key="11">
    <source>
        <dbReference type="Google" id="ProtNLM"/>
    </source>
</evidence>
<comment type="similarity">
    <text evidence="4">In the C-terminal section; belongs to the phosphate acetyltransferase and butyryltransferase family.</text>
</comment>
<dbReference type="AlphaFoldDB" id="A0A5C0UE80"/>
<evidence type="ECO:0000313" key="9">
    <source>
        <dbReference type="EMBL" id="QEK38069.1"/>
    </source>
</evidence>
<dbReference type="CDD" id="cd05311">
    <property type="entry name" value="NAD_bind_2_malic_enz"/>
    <property type="match status" value="1"/>
</dbReference>
<feature type="domain" description="Malic enzyme N-terminal" evidence="8">
    <location>
        <begin position="16"/>
        <end position="148"/>
    </location>
</feature>
<dbReference type="Gene3D" id="3.40.50.720">
    <property type="entry name" value="NAD(P)-binding Rossmann-like Domain"/>
    <property type="match status" value="1"/>
</dbReference>
<comment type="cofactor">
    <cofactor evidence="1">
        <name>Mn(2+)</name>
        <dbReference type="ChEBI" id="CHEBI:29035"/>
    </cofactor>
</comment>
<dbReference type="InterPro" id="IPR045213">
    <property type="entry name" value="Malic_NAD-bd_bact_type"/>
</dbReference>
<evidence type="ECO:0000259" key="8">
    <source>
        <dbReference type="SMART" id="SM01274"/>
    </source>
</evidence>
<dbReference type="InterPro" id="IPR036291">
    <property type="entry name" value="NAD(P)-bd_dom_sf"/>
</dbReference>
<keyword evidence="6" id="KW-0560">Oxidoreductase</keyword>
<dbReference type="SMART" id="SM00919">
    <property type="entry name" value="Malic_M"/>
    <property type="match status" value="1"/>
</dbReference>
<dbReference type="SUPFAM" id="SSF53223">
    <property type="entry name" value="Aminoacid dehydrogenase-like, N-terminal domain"/>
    <property type="match status" value="1"/>
</dbReference>